<evidence type="ECO:0008006" key="4">
    <source>
        <dbReference type="Google" id="ProtNLM"/>
    </source>
</evidence>
<dbReference type="Gene3D" id="3.80.10.10">
    <property type="entry name" value="Ribonuclease Inhibitor"/>
    <property type="match status" value="1"/>
</dbReference>
<evidence type="ECO:0000256" key="1">
    <source>
        <dbReference type="SAM" id="Coils"/>
    </source>
</evidence>
<evidence type="ECO:0000313" key="2">
    <source>
        <dbReference type="EMBL" id="KAF5386390.1"/>
    </source>
</evidence>
<dbReference type="Proteomes" id="UP000518752">
    <property type="component" value="Unassembled WGS sequence"/>
</dbReference>
<evidence type="ECO:0000313" key="3">
    <source>
        <dbReference type="Proteomes" id="UP000518752"/>
    </source>
</evidence>
<proteinExistence type="predicted"/>
<dbReference type="EMBL" id="JAACJN010000036">
    <property type="protein sequence ID" value="KAF5386390.1"/>
    <property type="molecule type" value="Genomic_DNA"/>
</dbReference>
<keyword evidence="1" id="KW-0175">Coiled coil</keyword>
<sequence>MSSTPSSSIDIDTRAIFDLVRSPHNISEHRILEIRQLIKAVNGEIDGYTDEISRLKSQLVLLRTRREKARNQATTLRSLFSPIHRLPSELLGGIFLHLCEDRSSSFFYRSLPPITIAAVCNRWRTLCISHSRLWRVFSVFSRPGDRHRHILDLMIERSKQQPLTLYFQHQMTSPLHIIPSKLLACCTRWEHVFIVAPSLRSLYPYLVGLQFPALESLTLATHDDEGDMDMFINSPKLHTLISTGSSIPSRRVLERISNLSYSASPSRLPEVLEICSGLSNLLTLTVKEYNPDLVSSFHHPFSLPNLTSLNVRCGNYSCGAVLRLLTAPALTTLTLGYASTLDGSEEDMHIHQFLDRSRCALTTLSISLGWTDTQVVSLLQRLPSLEKLTVIEVDPCRYDDTRVHHWHRPINVSLMRSLHSFWKLSPVLLVPKLRSLTLEVARQARYVLSRDELDEDDDNLEAELEWNSKNGESVFDPQSFVDMVLSRWNPETELGFDTHVDLDVAEKTKKVGTTHACIKSVNLILPESLLGKDASENPEFRSLVLLRKAGLCFDLSII</sequence>
<dbReference type="AlphaFoldDB" id="A0A8H5M9L6"/>
<dbReference type="Gene3D" id="1.20.1280.50">
    <property type="match status" value="1"/>
</dbReference>
<keyword evidence="3" id="KW-1185">Reference proteome</keyword>
<dbReference type="OrthoDB" id="3266451at2759"/>
<protein>
    <recommendedName>
        <fullName evidence="4">F-box domain-containing protein</fullName>
    </recommendedName>
</protein>
<feature type="coiled-coil region" evidence="1">
    <location>
        <begin position="38"/>
        <end position="72"/>
    </location>
</feature>
<dbReference type="InterPro" id="IPR032675">
    <property type="entry name" value="LRR_dom_sf"/>
</dbReference>
<comment type="caution">
    <text evidence="2">The sequence shown here is derived from an EMBL/GenBank/DDBJ whole genome shotgun (WGS) entry which is preliminary data.</text>
</comment>
<organism evidence="2 3">
    <name type="scientific">Collybiopsis confluens</name>
    <dbReference type="NCBI Taxonomy" id="2823264"/>
    <lineage>
        <taxon>Eukaryota</taxon>
        <taxon>Fungi</taxon>
        <taxon>Dikarya</taxon>
        <taxon>Basidiomycota</taxon>
        <taxon>Agaricomycotina</taxon>
        <taxon>Agaricomycetes</taxon>
        <taxon>Agaricomycetidae</taxon>
        <taxon>Agaricales</taxon>
        <taxon>Marasmiineae</taxon>
        <taxon>Omphalotaceae</taxon>
        <taxon>Collybiopsis</taxon>
    </lineage>
</organism>
<reference evidence="2 3" key="1">
    <citation type="journal article" date="2020" name="ISME J.">
        <title>Uncovering the hidden diversity of litter-decomposition mechanisms in mushroom-forming fungi.</title>
        <authorList>
            <person name="Floudas D."/>
            <person name="Bentzer J."/>
            <person name="Ahren D."/>
            <person name="Johansson T."/>
            <person name="Persson P."/>
            <person name="Tunlid A."/>
        </authorList>
    </citation>
    <scope>NUCLEOTIDE SEQUENCE [LARGE SCALE GENOMIC DNA]</scope>
    <source>
        <strain evidence="2 3">CBS 406.79</strain>
    </source>
</reference>
<accession>A0A8H5M9L6</accession>
<name>A0A8H5M9L6_9AGAR</name>
<gene>
    <name evidence="2" type="ORF">D9757_006691</name>
</gene>
<dbReference type="SUPFAM" id="SSF52047">
    <property type="entry name" value="RNI-like"/>
    <property type="match status" value="1"/>
</dbReference>